<evidence type="ECO:0000259" key="9">
    <source>
        <dbReference type="Pfam" id="PF21365"/>
    </source>
</evidence>
<comment type="caution">
    <text evidence="10">The sequence shown here is derived from an EMBL/GenBank/DDBJ whole genome shotgun (WGS) entry which is preliminary data.</text>
</comment>
<dbReference type="Pfam" id="PF17137">
    <property type="entry name" value="DUF5110"/>
    <property type="match status" value="1"/>
</dbReference>
<evidence type="ECO:0000256" key="5">
    <source>
        <dbReference type="SAM" id="MobiDB-lite"/>
    </source>
</evidence>
<dbReference type="SUPFAM" id="SSF51445">
    <property type="entry name" value="(Trans)glycosidases"/>
    <property type="match status" value="1"/>
</dbReference>
<evidence type="ECO:0000256" key="1">
    <source>
        <dbReference type="ARBA" id="ARBA00007806"/>
    </source>
</evidence>
<dbReference type="GO" id="GO:0004553">
    <property type="term" value="F:hydrolase activity, hydrolyzing O-glycosyl compounds"/>
    <property type="evidence" value="ECO:0007669"/>
    <property type="project" value="InterPro"/>
</dbReference>
<dbReference type="InterPro" id="IPR048395">
    <property type="entry name" value="Glyco_hydro_31_C"/>
</dbReference>
<dbReference type="Gene3D" id="2.60.40.1180">
    <property type="entry name" value="Golgi alpha-mannosidase II"/>
    <property type="match status" value="2"/>
</dbReference>
<dbReference type="SUPFAM" id="SSF74650">
    <property type="entry name" value="Galactose mutarotase-like"/>
    <property type="match status" value="1"/>
</dbReference>
<evidence type="ECO:0000259" key="8">
    <source>
        <dbReference type="Pfam" id="PF17137"/>
    </source>
</evidence>
<name>A0A2A2GCG7_9BACT</name>
<feature type="domain" description="Glycosyl hydrolase family 31 C-terminal" evidence="9">
    <location>
        <begin position="624"/>
        <end position="710"/>
    </location>
</feature>
<dbReference type="EMBL" id="NSKE01000004">
    <property type="protein sequence ID" value="PAU94559.1"/>
    <property type="molecule type" value="Genomic_DNA"/>
</dbReference>
<dbReference type="CDD" id="cd06604">
    <property type="entry name" value="GH31_glucosidase_II_MalA"/>
    <property type="match status" value="1"/>
</dbReference>
<dbReference type="InterPro" id="IPR011013">
    <property type="entry name" value="Gal_mutarotase_sf_dom"/>
</dbReference>
<comment type="similarity">
    <text evidence="1 4">Belongs to the glycosyl hydrolase 31 family.</text>
</comment>
<dbReference type="InterPro" id="IPR025887">
    <property type="entry name" value="Glyco_hydro_31_N_dom"/>
</dbReference>
<reference evidence="10 11" key="1">
    <citation type="submission" date="2017-08" db="EMBL/GenBank/DDBJ databases">
        <title>Aliifodinibius alkalisoli sp. nov., isolated from saline alkaline soil.</title>
        <authorList>
            <person name="Liu D."/>
            <person name="Zhang G."/>
        </authorList>
    </citation>
    <scope>NUCLEOTIDE SEQUENCE [LARGE SCALE GENOMIC DNA]</scope>
    <source>
        <strain evidence="10 11">WN023</strain>
    </source>
</reference>
<feature type="domain" description="Glycoside hydrolase family 31 N-terminal" evidence="7">
    <location>
        <begin position="52"/>
        <end position="226"/>
    </location>
</feature>
<evidence type="ECO:0000313" key="11">
    <source>
        <dbReference type="Proteomes" id="UP000218831"/>
    </source>
</evidence>
<dbReference type="GO" id="GO:0005975">
    <property type="term" value="P:carbohydrate metabolic process"/>
    <property type="evidence" value="ECO:0007669"/>
    <property type="project" value="InterPro"/>
</dbReference>
<protein>
    <recommendedName>
        <fullName evidence="12">Glycosyl hydrolase</fullName>
    </recommendedName>
</protein>
<dbReference type="PANTHER" id="PTHR22762">
    <property type="entry name" value="ALPHA-GLUCOSIDASE"/>
    <property type="match status" value="1"/>
</dbReference>
<evidence type="ECO:0000313" key="10">
    <source>
        <dbReference type="EMBL" id="PAU94559.1"/>
    </source>
</evidence>
<evidence type="ECO:0000256" key="3">
    <source>
        <dbReference type="ARBA" id="ARBA00023295"/>
    </source>
</evidence>
<dbReference type="Proteomes" id="UP000218831">
    <property type="component" value="Unassembled WGS sequence"/>
</dbReference>
<dbReference type="InterPro" id="IPR030458">
    <property type="entry name" value="Glyco_hydro_31_AS"/>
</dbReference>
<dbReference type="GO" id="GO:0030246">
    <property type="term" value="F:carbohydrate binding"/>
    <property type="evidence" value="ECO:0007669"/>
    <property type="project" value="InterPro"/>
</dbReference>
<dbReference type="InterPro" id="IPR013780">
    <property type="entry name" value="Glyco_hydro_b"/>
</dbReference>
<sequence>MAKIDPEAKQKQSEEDNQRKKDVTYHHKPDAIADYTIDGQQINIRSENNIELQVAVHTDEIIQLKYVFEGDKPSNFSYAIDPEFNPKNPDFAIRETTNHIEIATDSLTCRVSRKDMKVSFWDSDGALLCKDKKPFFRKDTIMKGITKIKITKEAPEGTHYFGLGDKITENGLRGESFENWNTDSYAYELEEHRDPLYRSIPFYHALNSDGNAYGIFLDNTYRSHFDFDSNDNNTCTFSADGGCMNYYFIYGPEPTTVSERYAKLTGTPQMPPLWGLGYHQCRWSYYPEERVRKLADNFREKEIPCDALYLDIDYMDDYRVFTWNRDRFPDPKQMISDLKEQGFETIVMIDPGIKVDNDYEIYQQGLENDYFCKRPDGELMIGPVWPPKTVFPDYTHPEVREWWADLYKDLLTEKGVSGVWNDMNEPAVFEVKAKTFPNDIRHHFEGEQVSHKKAHNIYGMQMARASYEGIKKHKQGKRPFLLTRANFSGGQRYAALWTGDNIANWEHLRHALEQCVRLSISGYSFTGTDIGGFIEQPSAELFTRWLQLGVFHPLFRNHTMGYDAEGAEVIKEDQVEQKKLQSDADQEPWSFGEKHTRINRSVIELRYRLLHYLYTAFYQYIQHGTPILRPTAFAHPTDSNATTSRDTFLFGDKILVAPVIKKGARGRKTYLPSGQWYDYRTNELLKGGKTHKVDAPVSEIPFFVKAGTVLPLREVMQYTRERDPELLELNVYYGTQVSESYLYEDQGEGFTHNEGNYRLTTFHFESNPQENTVQLTANRNGSFVPEYQTVKINLIGLPFVPETITIDGQPVKMDQPAAEQSTYTFETEIGFSEITIS</sequence>
<keyword evidence="3 4" id="KW-0326">Glycosidase</keyword>
<evidence type="ECO:0000259" key="6">
    <source>
        <dbReference type="Pfam" id="PF01055"/>
    </source>
</evidence>
<keyword evidence="2 4" id="KW-0378">Hydrolase</keyword>
<feature type="region of interest" description="Disordered" evidence="5">
    <location>
        <begin position="1"/>
        <end position="26"/>
    </location>
</feature>
<accession>A0A2A2GCG7</accession>
<evidence type="ECO:0000259" key="7">
    <source>
        <dbReference type="Pfam" id="PF13802"/>
    </source>
</evidence>
<proteinExistence type="inferred from homology"/>
<dbReference type="Pfam" id="PF21365">
    <property type="entry name" value="Glyco_hydro_31_3rd"/>
    <property type="match status" value="1"/>
</dbReference>
<dbReference type="AlphaFoldDB" id="A0A2A2GCG7"/>
<evidence type="ECO:0008006" key="12">
    <source>
        <dbReference type="Google" id="ProtNLM"/>
    </source>
</evidence>
<organism evidence="10 11">
    <name type="scientific">Fodinibius salipaludis</name>
    <dbReference type="NCBI Taxonomy" id="2032627"/>
    <lineage>
        <taxon>Bacteria</taxon>
        <taxon>Pseudomonadati</taxon>
        <taxon>Balneolota</taxon>
        <taxon>Balneolia</taxon>
        <taxon>Balneolales</taxon>
        <taxon>Balneolaceae</taxon>
        <taxon>Fodinibius</taxon>
    </lineage>
</organism>
<dbReference type="PROSITE" id="PS00129">
    <property type="entry name" value="GLYCOSYL_HYDROL_F31_1"/>
    <property type="match status" value="1"/>
</dbReference>
<dbReference type="Gene3D" id="2.60.40.1760">
    <property type="entry name" value="glycosyl hydrolase (family 31)"/>
    <property type="match status" value="1"/>
</dbReference>
<dbReference type="CDD" id="cd14752">
    <property type="entry name" value="GH31_N"/>
    <property type="match status" value="1"/>
</dbReference>
<dbReference type="Gene3D" id="3.20.20.80">
    <property type="entry name" value="Glycosidases"/>
    <property type="match status" value="1"/>
</dbReference>
<dbReference type="InterPro" id="IPR000322">
    <property type="entry name" value="Glyco_hydro_31_TIM"/>
</dbReference>
<dbReference type="InterPro" id="IPR033403">
    <property type="entry name" value="DUF5110"/>
</dbReference>
<dbReference type="PANTHER" id="PTHR22762:SF120">
    <property type="entry name" value="HETEROGLYCAN GLUCOSIDASE 1"/>
    <property type="match status" value="1"/>
</dbReference>
<dbReference type="Pfam" id="PF01055">
    <property type="entry name" value="Glyco_hydro_31_2nd"/>
    <property type="match status" value="1"/>
</dbReference>
<feature type="domain" description="DUF5110" evidence="8">
    <location>
        <begin position="727"/>
        <end position="796"/>
    </location>
</feature>
<feature type="domain" description="Glycoside hydrolase family 31 TIM barrel" evidence="6">
    <location>
        <begin position="268"/>
        <end position="616"/>
    </location>
</feature>
<evidence type="ECO:0000256" key="2">
    <source>
        <dbReference type="ARBA" id="ARBA00022801"/>
    </source>
</evidence>
<dbReference type="InterPro" id="IPR017853">
    <property type="entry name" value="GH"/>
</dbReference>
<gene>
    <name evidence="10" type="ORF">CK503_07125</name>
</gene>
<dbReference type="Pfam" id="PF13802">
    <property type="entry name" value="Gal_mutarotas_2"/>
    <property type="match status" value="1"/>
</dbReference>
<evidence type="ECO:0000256" key="4">
    <source>
        <dbReference type="RuleBase" id="RU361185"/>
    </source>
</evidence>
<dbReference type="RefSeq" id="WP_095606100.1">
    <property type="nucleotide sequence ID" value="NZ_NSKE01000004.1"/>
</dbReference>
<dbReference type="OrthoDB" id="176168at2"/>
<dbReference type="SUPFAM" id="SSF51011">
    <property type="entry name" value="Glycosyl hydrolase domain"/>
    <property type="match status" value="1"/>
</dbReference>
<keyword evidence="11" id="KW-1185">Reference proteome</keyword>